<evidence type="ECO:0000313" key="4">
    <source>
        <dbReference type="Proteomes" id="UP000435985"/>
    </source>
</evidence>
<dbReference type="Proteomes" id="UP000435985">
    <property type="component" value="Unassembled WGS sequence"/>
</dbReference>
<organism evidence="2 4">
    <name type="scientific">Bacteroides ovatus</name>
    <dbReference type="NCBI Taxonomy" id="28116"/>
    <lineage>
        <taxon>Bacteria</taxon>
        <taxon>Pseudomonadati</taxon>
        <taxon>Bacteroidota</taxon>
        <taxon>Bacteroidia</taxon>
        <taxon>Bacteroidales</taxon>
        <taxon>Bacteroidaceae</taxon>
        <taxon>Bacteroides</taxon>
    </lineage>
</organism>
<protein>
    <recommendedName>
        <fullName evidence="5">DEAD/DEAH box helicase</fullName>
    </recommendedName>
</protein>
<evidence type="ECO:0000313" key="2">
    <source>
        <dbReference type="EMBL" id="KAA4661433.1"/>
    </source>
</evidence>
<dbReference type="RefSeq" id="WP_022198964.1">
    <property type="nucleotide sequence ID" value="NZ_CAXTIO010000019.1"/>
</dbReference>
<dbReference type="EMBL" id="VWFO01000042">
    <property type="protein sequence ID" value="KAA4661433.1"/>
    <property type="molecule type" value="Genomic_DNA"/>
</dbReference>
<dbReference type="EMBL" id="VWLB01000076">
    <property type="protein sequence ID" value="KAA3921751.1"/>
    <property type="molecule type" value="Genomic_DNA"/>
</dbReference>
<evidence type="ECO:0000313" key="1">
    <source>
        <dbReference type="EMBL" id="KAA3921751.1"/>
    </source>
</evidence>
<dbReference type="Proteomes" id="UP000365824">
    <property type="component" value="Unassembled WGS sequence"/>
</dbReference>
<sequence>MVKLEIQERDGFLIMEDFPENCIFNKVKTGCGATTIALTNDENYIIAVPTTELVINKCYPPKDKNGKDITWKRSQIQAGVSPINNRLFGLYGSFTKTLQIKLRKFLDKDGVKKIICTYDKVDKLIPVINPLEFKILVDEYHNLLKQYGFRTMVINQIIENFKCFKSHCFLTATPIPELFKPKVFAEMTEYVADWKTVDKITIYPYPCKSSSSTAAKIIRHYKDNGYFVLDGIKSEEAYFFVNSVREIKEILEEARLTNDDCRIICADDEKNHYKLEGFEISSSTAPAKRFTFVTCKAFEGVDYYSETAICFIVSNGYNKHTLISIDMDIPQIAGRIRTKSNPFRNKIVHIFNPKVMNYYLPFDEMKQKIAKELAAAEERVQVLNESKLGEVAKKQQDDELKKLGADTYIIKKGDRYEVNDMVAQLKLYQHWTTRIVYRSAEALQEGYRQLGMAIVQTYEWSIADENIIKGILTTPQFRDRLKRFCDLKEKSALTDNERQELESLMKRDPILEQGYQHLGLSQLRRTRTKKAIKALIE</sequence>
<name>A0A414DXK6_BACOV</name>
<dbReference type="SUPFAM" id="SSF52540">
    <property type="entry name" value="P-loop containing nucleoside triphosphate hydrolases"/>
    <property type="match status" value="1"/>
</dbReference>
<dbReference type="AlphaFoldDB" id="A0A414DXK6"/>
<evidence type="ECO:0000313" key="3">
    <source>
        <dbReference type="Proteomes" id="UP000365824"/>
    </source>
</evidence>
<evidence type="ECO:0008006" key="5">
    <source>
        <dbReference type="Google" id="ProtNLM"/>
    </source>
</evidence>
<comment type="caution">
    <text evidence="2">The sequence shown here is derived from an EMBL/GenBank/DDBJ whole genome shotgun (WGS) entry which is preliminary data.</text>
</comment>
<proteinExistence type="predicted"/>
<gene>
    <name evidence="2" type="ORF">F3B98_23070</name>
    <name evidence="1" type="ORF">F3F25_27265</name>
</gene>
<accession>A0A414DXK6</accession>
<reference evidence="3 4" key="1">
    <citation type="journal article" date="2019" name="Nat. Med.">
        <title>A library of human gut bacterial isolates paired with longitudinal multiomics data enables mechanistic microbiome research.</title>
        <authorList>
            <person name="Poyet M."/>
            <person name="Groussin M."/>
            <person name="Gibbons S.M."/>
            <person name="Avila-Pacheco J."/>
            <person name="Jiang X."/>
            <person name="Kearney S.M."/>
            <person name="Perrotta A.R."/>
            <person name="Berdy B."/>
            <person name="Zhao S."/>
            <person name="Lieberman T.D."/>
            <person name="Swanson P.K."/>
            <person name="Smith M."/>
            <person name="Roesemann S."/>
            <person name="Alexander J.E."/>
            <person name="Rich S.A."/>
            <person name="Livny J."/>
            <person name="Vlamakis H."/>
            <person name="Clish C."/>
            <person name="Bullock K."/>
            <person name="Deik A."/>
            <person name="Scott J."/>
            <person name="Pierce K.A."/>
            <person name="Xavier R.J."/>
            <person name="Alm E.J."/>
        </authorList>
    </citation>
    <scope>NUCLEOTIDE SEQUENCE [LARGE SCALE GENOMIC DNA]</scope>
    <source>
        <strain evidence="2 4">BIOML-A14</strain>
        <strain evidence="1 3">BIOML-A160</strain>
    </source>
</reference>
<dbReference type="InterPro" id="IPR027417">
    <property type="entry name" value="P-loop_NTPase"/>
</dbReference>